<dbReference type="Pfam" id="PF00724">
    <property type="entry name" value="Oxidored_FMN"/>
    <property type="match status" value="1"/>
</dbReference>
<dbReference type="Gene3D" id="3.20.20.70">
    <property type="entry name" value="Aldolase class I"/>
    <property type="match status" value="1"/>
</dbReference>
<evidence type="ECO:0000256" key="5">
    <source>
        <dbReference type="ARBA" id="ARBA00023002"/>
    </source>
</evidence>
<organism evidence="7 8">
    <name type="scientific">Polysphondylium violaceum</name>
    <dbReference type="NCBI Taxonomy" id="133409"/>
    <lineage>
        <taxon>Eukaryota</taxon>
        <taxon>Amoebozoa</taxon>
        <taxon>Evosea</taxon>
        <taxon>Eumycetozoa</taxon>
        <taxon>Dictyostelia</taxon>
        <taxon>Dictyosteliales</taxon>
        <taxon>Dictyosteliaceae</taxon>
        <taxon>Polysphondylium</taxon>
    </lineage>
</organism>
<keyword evidence="8" id="KW-1185">Reference proteome</keyword>
<comment type="caution">
    <text evidence="7">The sequence shown here is derived from an EMBL/GenBank/DDBJ whole genome shotgun (WGS) entry which is preliminary data.</text>
</comment>
<dbReference type="InterPro" id="IPR044152">
    <property type="entry name" value="YqjM-like"/>
</dbReference>
<evidence type="ECO:0000256" key="1">
    <source>
        <dbReference type="ARBA" id="ARBA00001917"/>
    </source>
</evidence>
<dbReference type="PANTHER" id="PTHR43303:SF4">
    <property type="entry name" value="NADPH DEHYDROGENASE C23G7.10C-RELATED"/>
    <property type="match status" value="1"/>
</dbReference>
<evidence type="ECO:0000256" key="4">
    <source>
        <dbReference type="ARBA" id="ARBA00022857"/>
    </source>
</evidence>
<evidence type="ECO:0000259" key="6">
    <source>
        <dbReference type="Pfam" id="PF00724"/>
    </source>
</evidence>
<keyword evidence="4" id="KW-0521">NADP</keyword>
<dbReference type="GO" id="GO:0050661">
    <property type="term" value="F:NADP binding"/>
    <property type="evidence" value="ECO:0007669"/>
    <property type="project" value="InterPro"/>
</dbReference>
<dbReference type="PANTHER" id="PTHR43303">
    <property type="entry name" value="NADPH DEHYDROGENASE C23G7.10C-RELATED"/>
    <property type="match status" value="1"/>
</dbReference>
<accession>A0A8J4PT04</accession>
<dbReference type="CDD" id="cd02932">
    <property type="entry name" value="OYE_YqiM_FMN"/>
    <property type="match status" value="1"/>
</dbReference>
<sequence length="404" mass="44864">MDSEPKIQEYHPELLFNLPKNYGSVGKPVKGVSNVSMLFSELRIKDLTLKNRIVCSPMCMYSCEDGLMNDFHLVHLGSFAKGGCGLIVFEATAVQSEGRITYADSGLWNDAQIGPLKRINDFVHKFDSKTCLQIAHAGRKASTYPPFLGMRNVTIPADDIKNRGWDIKGPSAVPWGEESLVPAEMSIDDIQETIEAFKATTLRAMEAGFDAIEIHGAHGYLISSFLSPTSNKRTDRYGGSFEGRAQFLVDIVRAVRSVLPSSVPLFVRLSCEEWVKDGIHIEDTVRLAKILETMDVDLLDCSSGGNSSNQKIAGGPLYQVPFAERIKSSTRFLTGAVGLINKPNEAEKILREDKCDLVFLARGLLRDPFWAIHAAYELEVEVDNCLQYSFVDKRYMQGLRSSIP</sequence>
<name>A0A8J4PT04_9MYCE</name>
<keyword evidence="2" id="KW-0285">Flavoprotein</keyword>
<dbReference type="OrthoDB" id="276546at2759"/>
<proteinExistence type="predicted"/>
<dbReference type="SUPFAM" id="SSF51395">
    <property type="entry name" value="FMN-linked oxidoreductases"/>
    <property type="match status" value="1"/>
</dbReference>
<feature type="domain" description="NADH:flavin oxidoreductase/NADH oxidase N-terminal" evidence="6">
    <location>
        <begin position="38"/>
        <end position="379"/>
    </location>
</feature>
<dbReference type="GO" id="GO:0003959">
    <property type="term" value="F:NADPH dehydrogenase activity"/>
    <property type="evidence" value="ECO:0007669"/>
    <property type="project" value="InterPro"/>
</dbReference>
<evidence type="ECO:0000313" key="7">
    <source>
        <dbReference type="EMBL" id="KAF2074013.1"/>
    </source>
</evidence>
<dbReference type="InterPro" id="IPR001155">
    <property type="entry name" value="OxRdtase_FMN_N"/>
</dbReference>
<reference evidence="7" key="1">
    <citation type="submission" date="2020-01" db="EMBL/GenBank/DDBJ databases">
        <title>Development of genomics and gene disruption for Polysphondylium violaceum indicates a role for the polyketide synthase stlB in stalk morphogenesis.</title>
        <authorList>
            <person name="Narita B."/>
            <person name="Kawabe Y."/>
            <person name="Kin K."/>
            <person name="Saito T."/>
            <person name="Gibbs R."/>
            <person name="Kuspa A."/>
            <person name="Muzny D."/>
            <person name="Queller D."/>
            <person name="Richards S."/>
            <person name="Strassman J."/>
            <person name="Sucgang R."/>
            <person name="Worley K."/>
            <person name="Schaap P."/>
        </authorList>
    </citation>
    <scope>NUCLEOTIDE SEQUENCE</scope>
    <source>
        <strain evidence="7">QSvi11</strain>
    </source>
</reference>
<dbReference type="Proteomes" id="UP000695562">
    <property type="component" value="Unassembled WGS sequence"/>
</dbReference>
<dbReference type="GO" id="GO:0010181">
    <property type="term" value="F:FMN binding"/>
    <property type="evidence" value="ECO:0007669"/>
    <property type="project" value="InterPro"/>
</dbReference>
<dbReference type="InterPro" id="IPR013785">
    <property type="entry name" value="Aldolase_TIM"/>
</dbReference>
<dbReference type="AlphaFoldDB" id="A0A8J4PT04"/>
<gene>
    <name evidence="7" type="ORF">CYY_004690</name>
</gene>
<protein>
    <recommendedName>
        <fullName evidence="6">NADH:flavin oxidoreductase/NADH oxidase N-terminal domain-containing protein</fullName>
    </recommendedName>
</protein>
<evidence type="ECO:0000256" key="3">
    <source>
        <dbReference type="ARBA" id="ARBA00022643"/>
    </source>
</evidence>
<evidence type="ECO:0000313" key="8">
    <source>
        <dbReference type="Proteomes" id="UP000695562"/>
    </source>
</evidence>
<comment type="cofactor">
    <cofactor evidence="1">
        <name>FMN</name>
        <dbReference type="ChEBI" id="CHEBI:58210"/>
    </cofactor>
</comment>
<dbReference type="EMBL" id="AJWJ01000170">
    <property type="protein sequence ID" value="KAF2074013.1"/>
    <property type="molecule type" value="Genomic_DNA"/>
</dbReference>
<evidence type="ECO:0000256" key="2">
    <source>
        <dbReference type="ARBA" id="ARBA00022630"/>
    </source>
</evidence>
<keyword evidence="3" id="KW-0288">FMN</keyword>
<keyword evidence="5" id="KW-0560">Oxidoreductase</keyword>